<reference evidence="2" key="1">
    <citation type="journal article" date="2022" name="Plant J.">
        <title>Strategies of tolerance reflected in two North American maple genomes.</title>
        <authorList>
            <person name="McEvoy S.L."/>
            <person name="Sezen U.U."/>
            <person name="Trouern-Trend A."/>
            <person name="McMahon S.M."/>
            <person name="Schaberg P.G."/>
            <person name="Yang J."/>
            <person name="Wegrzyn J.L."/>
            <person name="Swenson N.G."/>
        </authorList>
    </citation>
    <scope>NUCLEOTIDE SEQUENCE</scope>
    <source>
        <tissue evidence="2">Leaf</tissue>
    </source>
</reference>
<name>A0AAD5NUR0_ACENE</name>
<dbReference type="EMBL" id="JAJSOW010000100">
    <property type="protein sequence ID" value="KAI9185071.1"/>
    <property type="molecule type" value="Genomic_DNA"/>
</dbReference>
<gene>
    <name evidence="2" type="ORF">LWI28_003876</name>
</gene>
<sequence length="98" mass="11383">MTLFGHPMPQQLFRIQLQCSYNQEIWLRKMETIMTQITFSFDYPGDTFLPGMKIGRNLVNGMERFLSSWKSIDDLAAGDFTFQVDPHGFPQLFVKKGT</sequence>
<keyword evidence="3" id="KW-1185">Reference proteome</keyword>
<proteinExistence type="predicted"/>
<evidence type="ECO:0000313" key="2">
    <source>
        <dbReference type="EMBL" id="KAI9185071.1"/>
    </source>
</evidence>
<evidence type="ECO:0000313" key="3">
    <source>
        <dbReference type="Proteomes" id="UP001064489"/>
    </source>
</evidence>
<organism evidence="2 3">
    <name type="scientific">Acer negundo</name>
    <name type="common">Box elder</name>
    <dbReference type="NCBI Taxonomy" id="4023"/>
    <lineage>
        <taxon>Eukaryota</taxon>
        <taxon>Viridiplantae</taxon>
        <taxon>Streptophyta</taxon>
        <taxon>Embryophyta</taxon>
        <taxon>Tracheophyta</taxon>
        <taxon>Spermatophyta</taxon>
        <taxon>Magnoliopsida</taxon>
        <taxon>eudicotyledons</taxon>
        <taxon>Gunneridae</taxon>
        <taxon>Pentapetalae</taxon>
        <taxon>rosids</taxon>
        <taxon>malvids</taxon>
        <taxon>Sapindales</taxon>
        <taxon>Sapindaceae</taxon>
        <taxon>Hippocastanoideae</taxon>
        <taxon>Acereae</taxon>
        <taxon>Acer</taxon>
    </lineage>
</organism>
<comment type="caution">
    <text evidence="2">The sequence shown here is derived from an EMBL/GenBank/DDBJ whole genome shotgun (WGS) entry which is preliminary data.</text>
</comment>
<protein>
    <recommendedName>
        <fullName evidence="1">Bulb-type lectin domain-containing protein</fullName>
    </recommendedName>
</protein>
<accession>A0AAD5NUR0</accession>
<dbReference type="PANTHER" id="PTHR32444">
    <property type="entry name" value="BULB-TYPE LECTIN DOMAIN-CONTAINING PROTEIN"/>
    <property type="match status" value="1"/>
</dbReference>
<reference evidence="2" key="2">
    <citation type="submission" date="2023-02" db="EMBL/GenBank/DDBJ databases">
        <authorList>
            <person name="Swenson N.G."/>
            <person name="Wegrzyn J.L."/>
            <person name="Mcevoy S.L."/>
        </authorList>
    </citation>
    <scope>NUCLEOTIDE SEQUENCE</scope>
    <source>
        <strain evidence="2">91603</strain>
        <tissue evidence="2">Leaf</tissue>
    </source>
</reference>
<feature type="domain" description="Bulb-type lectin" evidence="1">
    <location>
        <begin position="37"/>
        <end position="70"/>
    </location>
</feature>
<dbReference type="InterPro" id="IPR001480">
    <property type="entry name" value="Bulb-type_lectin_dom"/>
</dbReference>
<evidence type="ECO:0000259" key="1">
    <source>
        <dbReference type="Pfam" id="PF01453"/>
    </source>
</evidence>
<dbReference type="Proteomes" id="UP001064489">
    <property type="component" value="Chromosome 3"/>
</dbReference>
<dbReference type="Pfam" id="PF01453">
    <property type="entry name" value="B_lectin"/>
    <property type="match status" value="1"/>
</dbReference>
<dbReference type="PANTHER" id="PTHR32444:SF183">
    <property type="entry name" value="APPLE DOMAIN-CONTAINING PROTEIN"/>
    <property type="match status" value="1"/>
</dbReference>
<dbReference type="AlphaFoldDB" id="A0AAD5NUR0"/>